<comment type="caution">
    <text evidence="2">The sequence shown here is derived from an EMBL/GenBank/DDBJ whole genome shotgun (WGS) entry which is preliminary data.</text>
</comment>
<dbReference type="Pfam" id="PF03783">
    <property type="entry name" value="CsgG"/>
    <property type="match status" value="1"/>
</dbReference>
<organism evidence="2 3">
    <name type="scientific">Chitinivibrio alkaliphilus ACht1</name>
    <dbReference type="NCBI Taxonomy" id="1313304"/>
    <lineage>
        <taxon>Bacteria</taxon>
        <taxon>Pseudomonadati</taxon>
        <taxon>Fibrobacterota</taxon>
        <taxon>Chitinivibrionia</taxon>
        <taxon>Chitinivibrionales</taxon>
        <taxon>Chitinivibrionaceae</taxon>
        <taxon>Chitinivibrio</taxon>
    </lineage>
</organism>
<reference evidence="2 3" key="1">
    <citation type="journal article" date="2013" name="Environ. Microbiol.">
        <title>Genome analysis of Chitinivibrio alkaliphilus gen. nov., sp. nov., a novel extremely haloalkaliphilic anaerobic chitinolytic bacterium from the candidate phylum Termite Group 3.</title>
        <authorList>
            <person name="Sorokin D.Y."/>
            <person name="Gumerov V.M."/>
            <person name="Rakitin A.L."/>
            <person name="Beletsky A.V."/>
            <person name="Damste J.S."/>
            <person name="Muyzer G."/>
            <person name="Mardanov A.V."/>
            <person name="Ravin N.V."/>
        </authorList>
    </citation>
    <scope>NUCLEOTIDE SEQUENCE [LARGE SCALE GENOMIC DNA]</scope>
    <source>
        <strain evidence="2 3">ACht1</strain>
    </source>
</reference>
<dbReference type="GO" id="GO:0030288">
    <property type="term" value="C:outer membrane-bounded periplasmic space"/>
    <property type="evidence" value="ECO:0007669"/>
    <property type="project" value="InterPro"/>
</dbReference>
<sequence>MKRIYITILVSLSLVYGGIGQSDWMETGQIIRYPASRYFYAVGSGSSPEGARTSAIAEVRKQISSTISTEEISAISDMYGTDGHTHETRYQQRTRITSHGDIQGVNIIATDERDGLYYAFGVLEKENFKETTRAKIQEQQEKLRDVYSRAQSAMDRSNFPTGLRYVGTARDIYSRLEANRVLLTAVTPLTDAERLDIALHDIESLYANALESLRTKKISGDRQEISTGNTLEEPFGIVVSADGQGVANIPFALVDREGKEVMRAYSDDEGEVLFFLSDRAKMRRGVHRYRVQPALRGVSRDMVERLEESFAYRVIEAPAYASITVEPMEGISPEQLSKRVQSLLGEYDIRHEECNCYHFNIELSAKKGEYIQGVSRQRTFQQVEVDATFILRDAEKEREITRFSRSASGMGNDLESGVFAALESMRLGDDMRLLKEDLEPTEDTHSETELPRVIVFPFTNSEYISNWRNISESLYNMIVTQLINSGGVTVLERQEISRLIEEQQFSSESIDMAQYLGADLAIFGAASLTGGTIEIDARIVDVETAVSRGAVSASGRNLAELRTIANSLVEEMEIDGRSLSGSSRKRSCCR</sequence>
<proteinExistence type="predicted"/>
<dbReference type="RefSeq" id="WP_022636624.1">
    <property type="nucleotide sequence ID" value="NZ_ASJR01000008.1"/>
</dbReference>
<keyword evidence="3" id="KW-1185">Reference proteome</keyword>
<dbReference type="InterPro" id="IPR005534">
    <property type="entry name" value="Curli_assmbl/transp-comp_CsgG"/>
</dbReference>
<evidence type="ECO:0000313" key="2">
    <source>
        <dbReference type="EMBL" id="ERP31923.1"/>
    </source>
</evidence>
<feature type="coiled-coil region" evidence="1">
    <location>
        <begin position="129"/>
        <end position="156"/>
    </location>
</feature>
<evidence type="ECO:0000256" key="1">
    <source>
        <dbReference type="SAM" id="Coils"/>
    </source>
</evidence>
<dbReference type="Gene3D" id="3.10.28.20">
    <property type="entry name" value="Acetamidase/Formamidase-like domains"/>
    <property type="match status" value="1"/>
</dbReference>
<dbReference type="Gene3D" id="3.40.50.10610">
    <property type="entry name" value="ABC-type transport auxiliary lipoprotein component"/>
    <property type="match status" value="1"/>
</dbReference>
<keyword evidence="1" id="KW-0175">Coiled coil</keyword>
<name>U7D7L4_9BACT</name>
<evidence type="ECO:0008006" key="4">
    <source>
        <dbReference type="Google" id="ProtNLM"/>
    </source>
</evidence>
<dbReference type="EMBL" id="ASJR01000008">
    <property type="protein sequence ID" value="ERP31923.1"/>
    <property type="molecule type" value="Genomic_DNA"/>
</dbReference>
<dbReference type="STRING" id="1313304.CALK_1141"/>
<accession>U7D7L4</accession>
<evidence type="ECO:0000313" key="3">
    <source>
        <dbReference type="Proteomes" id="UP000017148"/>
    </source>
</evidence>
<dbReference type="AlphaFoldDB" id="U7D7L4"/>
<gene>
    <name evidence="2" type="ORF">CALK_1141</name>
</gene>
<dbReference type="Proteomes" id="UP000017148">
    <property type="component" value="Unassembled WGS sequence"/>
</dbReference>
<protein>
    <recommendedName>
        <fullName evidence="4">Curli production assembly/transport component CsgG</fullName>
    </recommendedName>
</protein>